<dbReference type="OrthoDB" id="2641038at2"/>
<dbReference type="EMBL" id="LGTC01000001">
    <property type="protein sequence ID" value="KNY25325.1"/>
    <property type="molecule type" value="Genomic_DNA"/>
</dbReference>
<feature type="domain" description="YqbQ/XkdQ" evidence="1">
    <location>
        <begin position="54"/>
        <end position="359"/>
    </location>
</feature>
<comment type="caution">
    <text evidence="2">The sequence shown here is derived from an EMBL/GenBank/DDBJ whole genome shotgun (WGS) entry which is preliminary data.</text>
</comment>
<evidence type="ECO:0000313" key="2">
    <source>
        <dbReference type="EMBL" id="KNY25325.1"/>
    </source>
</evidence>
<sequence>MAVKIDPKDYKLEDIESKYASFYEPNYDILIEGTSIKTVDAMVEHLNVDTSTAKADSFTFQVFNAYDYEKSKFNWVDKFFSPGKSIEIKMGYGETLETVFEGNITSVSFQFSESDCPIIVVSGMDISFKMMKGTKSFSWDKKKYSDVVREIAANYTSQTVIDNTEITYEAVEQSRTSDYQFIAWMAERSNFEFFVTGKNLFFRKPHKNKKPEVELEIGKNMIGLEINQDIGEQIGSVTVRGWNSKKKEEFQQKVQDVDKLGSGKDGAAIIRELVGAGTTEYYYSNEESGDDAQKMAGFILNKAGMKLVGGRGEWLGIPEIMAGKYLKLSGAGTNLDKLYYITSATHILDEDGYRTSFELGGNEI</sequence>
<dbReference type="InterPro" id="IPR056937">
    <property type="entry name" value="YqbQ/XkdQ"/>
</dbReference>
<name>A0A0L6JHZ3_9FIRM</name>
<dbReference type="Pfam" id="PF24032">
    <property type="entry name" value="YQBQ"/>
    <property type="match status" value="1"/>
</dbReference>
<proteinExistence type="predicted"/>
<dbReference type="Proteomes" id="UP000036923">
    <property type="component" value="Unassembled WGS sequence"/>
</dbReference>
<dbReference type="STRING" id="398512.Bccel_0585"/>
<organism evidence="2 3">
    <name type="scientific">Pseudobacteroides cellulosolvens ATCC 35603 = DSM 2933</name>
    <dbReference type="NCBI Taxonomy" id="398512"/>
    <lineage>
        <taxon>Bacteria</taxon>
        <taxon>Bacillati</taxon>
        <taxon>Bacillota</taxon>
        <taxon>Clostridia</taxon>
        <taxon>Eubacteriales</taxon>
        <taxon>Oscillospiraceae</taxon>
        <taxon>Pseudobacteroides</taxon>
    </lineage>
</organism>
<keyword evidence="3" id="KW-1185">Reference proteome</keyword>
<gene>
    <name evidence="2" type="ORF">Bccel_0585</name>
</gene>
<dbReference type="SUPFAM" id="SSF69279">
    <property type="entry name" value="Phage tail proteins"/>
    <property type="match status" value="1"/>
</dbReference>
<evidence type="ECO:0000259" key="1">
    <source>
        <dbReference type="Pfam" id="PF24032"/>
    </source>
</evidence>
<dbReference type="AlphaFoldDB" id="A0A0L6JHZ3"/>
<reference evidence="3" key="1">
    <citation type="submission" date="2015-07" db="EMBL/GenBank/DDBJ databases">
        <title>Near-Complete Genome Sequence of the Cellulolytic Bacterium Bacteroides (Pseudobacteroides) cellulosolvens ATCC 35603.</title>
        <authorList>
            <person name="Dassa B."/>
            <person name="Utturkar S.M."/>
            <person name="Klingeman D.M."/>
            <person name="Hurt R.A."/>
            <person name="Keller M."/>
            <person name="Xu J."/>
            <person name="Reddy Y.H.K."/>
            <person name="Borovok I."/>
            <person name="Grinberg I.R."/>
            <person name="Lamed R."/>
            <person name="Zhivin O."/>
            <person name="Bayer E.A."/>
            <person name="Brown S.D."/>
        </authorList>
    </citation>
    <scope>NUCLEOTIDE SEQUENCE [LARGE SCALE GENOMIC DNA]</scope>
    <source>
        <strain evidence="3">DSM 2933</strain>
    </source>
</reference>
<evidence type="ECO:0000313" key="3">
    <source>
        <dbReference type="Proteomes" id="UP000036923"/>
    </source>
</evidence>
<dbReference type="RefSeq" id="WP_036943933.1">
    <property type="nucleotide sequence ID" value="NZ_JQKC01000024.1"/>
</dbReference>
<accession>A0A0L6JHZ3</accession>
<protein>
    <recommendedName>
        <fullName evidence="1">YqbQ/XkdQ domain-containing protein</fullName>
    </recommendedName>
</protein>
<dbReference type="eggNOG" id="COG3500">
    <property type="taxonomic scope" value="Bacteria"/>
</dbReference>